<dbReference type="EMBL" id="CP036532">
    <property type="protein sequence ID" value="QBK29601.1"/>
    <property type="molecule type" value="Genomic_DNA"/>
</dbReference>
<reference evidence="3 4" key="1">
    <citation type="journal article" date="2017" name="Int. J. Syst. Evol. Microbiol.">
        <title>Roseitalea porphyridii gen. nov., sp. nov., isolated from a red alga, and reclassification of Hoeflea suaedae Chung et al. 2013 as Pseudohoeflea suaedae gen. nov., comb. nov.</title>
        <authorList>
            <person name="Hyeon J.W."/>
            <person name="Jeong S.E."/>
            <person name="Baek K."/>
            <person name="Jeon C.O."/>
        </authorList>
    </citation>
    <scope>NUCLEOTIDE SEQUENCE [LARGE SCALE GENOMIC DNA]</scope>
    <source>
        <strain evidence="3 4">MA7-20</strain>
    </source>
</reference>
<dbReference type="Proteomes" id="UP000293719">
    <property type="component" value="Chromosome"/>
</dbReference>
<dbReference type="KEGG" id="rpod:E0E05_02705"/>
<dbReference type="InterPro" id="IPR055170">
    <property type="entry name" value="GFO_IDH_MocA-like_dom"/>
</dbReference>
<accession>A0A4P6UWZ1</accession>
<protein>
    <submittedName>
        <fullName evidence="3">Gfo/Idh/MocA family oxidoreductase</fullName>
    </submittedName>
</protein>
<dbReference type="PANTHER" id="PTHR43249:SF1">
    <property type="entry name" value="D-GLUCOSIDE 3-DEHYDROGENASE"/>
    <property type="match status" value="1"/>
</dbReference>
<organism evidence="3 4">
    <name type="scientific">Roseitalea porphyridii</name>
    <dbReference type="NCBI Taxonomy" id="1852022"/>
    <lineage>
        <taxon>Bacteria</taxon>
        <taxon>Pseudomonadati</taxon>
        <taxon>Pseudomonadota</taxon>
        <taxon>Alphaproteobacteria</taxon>
        <taxon>Hyphomicrobiales</taxon>
        <taxon>Ahrensiaceae</taxon>
        <taxon>Roseitalea</taxon>
    </lineage>
</organism>
<dbReference type="OrthoDB" id="9792935at2"/>
<feature type="domain" description="GFO/IDH/MocA-like oxidoreductase" evidence="2">
    <location>
        <begin position="130"/>
        <end position="250"/>
    </location>
</feature>
<evidence type="ECO:0000259" key="2">
    <source>
        <dbReference type="Pfam" id="PF22725"/>
    </source>
</evidence>
<dbReference type="Pfam" id="PF22725">
    <property type="entry name" value="GFO_IDH_MocA_C3"/>
    <property type="match status" value="1"/>
</dbReference>
<dbReference type="Gene3D" id="3.30.360.10">
    <property type="entry name" value="Dihydrodipicolinate Reductase, domain 2"/>
    <property type="match status" value="1"/>
</dbReference>
<dbReference type="InterPro" id="IPR000683">
    <property type="entry name" value="Gfo/Idh/MocA-like_OxRdtase_N"/>
</dbReference>
<dbReference type="InterPro" id="IPR052515">
    <property type="entry name" value="Gfo/Idh/MocA_Oxidoreductase"/>
</dbReference>
<evidence type="ECO:0000259" key="1">
    <source>
        <dbReference type="Pfam" id="PF01408"/>
    </source>
</evidence>
<feature type="domain" description="Gfo/Idh/MocA-like oxidoreductase N-terminal" evidence="1">
    <location>
        <begin position="6"/>
        <end position="121"/>
    </location>
</feature>
<dbReference type="SUPFAM" id="SSF55347">
    <property type="entry name" value="Glyceraldehyde-3-phosphate dehydrogenase-like, C-terminal domain"/>
    <property type="match status" value="1"/>
</dbReference>
<gene>
    <name evidence="3" type="ORF">E0E05_02705</name>
</gene>
<dbReference type="Pfam" id="PF01408">
    <property type="entry name" value="GFO_IDH_MocA"/>
    <property type="match status" value="1"/>
</dbReference>
<dbReference type="InterPro" id="IPR036291">
    <property type="entry name" value="NAD(P)-bd_dom_sf"/>
</dbReference>
<dbReference type="GO" id="GO:0000166">
    <property type="term" value="F:nucleotide binding"/>
    <property type="evidence" value="ECO:0007669"/>
    <property type="project" value="InterPro"/>
</dbReference>
<dbReference type="GeneID" id="90766194"/>
<sequence>MRDKTLAIVGAAHVHLPDHVRVAGEAGFAIGAVFDRNAARAEHWSGETGAPAVADRAAITSGDIAGAVVCSETAHHEADIAFLLEAGIPVFTEKPLAGDAAAARRIAEAAARTGTLLHTGFFMRTNPPLAELRDRVRGGELGDVVEARGRFAHDGAYADWLDLSGWMTTPDLACYGGFADEGVHVIDLLMWMAGPVAGGAACLGHARGFPVDDHGAAALSFKSGATGAVQAGWTDRTMRLEIELIGTEAGATVGDGKVAITGRGEETPHWSAGLSPLDAGQGLVPFLAALEGRPADALVTPDEAAAVNAVLDLLYDREA</sequence>
<proteinExistence type="predicted"/>
<dbReference type="PANTHER" id="PTHR43249">
    <property type="entry name" value="UDP-N-ACETYL-2-AMINO-2-DEOXY-D-GLUCURONATE OXIDASE"/>
    <property type="match status" value="1"/>
</dbReference>
<name>A0A4P6UWZ1_9HYPH</name>
<keyword evidence="4" id="KW-1185">Reference proteome</keyword>
<evidence type="ECO:0000313" key="3">
    <source>
        <dbReference type="EMBL" id="QBK29601.1"/>
    </source>
</evidence>
<dbReference type="Gene3D" id="3.40.50.720">
    <property type="entry name" value="NAD(P)-binding Rossmann-like Domain"/>
    <property type="match status" value="1"/>
</dbReference>
<evidence type="ECO:0000313" key="4">
    <source>
        <dbReference type="Proteomes" id="UP000293719"/>
    </source>
</evidence>
<dbReference type="AlphaFoldDB" id="A0A4P6UWZ1"/>
<dbReference type="RefSeq" id="WP_131615316.1">
    <property type="nucleotide sequence ID" value="NZ_CP036532.1"/>
</dbReference>
<dbReference type="SUPFAM" id="SSF51735">
    <property type="entry name" value="NAD(P)-binding Rossmann-fold domains"/>
    <property type="match status" value="1"/>
</dbReference>